<evidence type="ECO:0000256" key="6">
    <source>
        <dbReference type="ARBA" id="ARBA00023136"/>
    </source>
</evidence>
<feature type="domain" description="Major facilitator superfamily (MFS) profile" evidence="8">
    <location>
        <begin position="14"/>
        <end position="404"/>
    </location>
</feature>
<evidence type="ECO:0000313" key="10">
    <source>
        <dbReference type="Proteomes" id="UP000238081"/>
    </source>
</evidence>
<keyword evidence="5 7" id="KW-1133">Transmembrane helix</keyword>
<dbReference type="PANTHER" id="PTHR23517">
    <property type="entry name" value="RESISTANCE PROTEIN MDTM, PUTATIVE-RELATED-RELATED"/>
    <property type="match status" value="1"/>
</dbReference>
<dbReference type="InterPro" id="IPR050171">
    <property type="entry name" value="MFS_Transporters"/>
</dbReference>
<feature type="transmembrane region" description="Helical" evidence="7">
    <location>
        <begin position="80"/>
        <end position="99"/>
    </location>
</feature>
<evidence type="ECO:0000259" key="8">
    <source>
        <dbReference type="PROSITE" id="PS50850"/>
    </source>
</evidence>
<feature type="transmembrane region" description="Helical" evidence="7">
    <location>
        <begin position="221"/>
        <end position="237"/>
    </location>
</feature>
<evidence type="ECO:0000256" key="2">
    <source>
        <dbReference type="ARBA" id="ARBA00022448"/>
    </source>
</evidence>
<dbReference type="AlphaFoldDB" id="A0A2S7F9A0"/>
<dbReference type="Pfam" id="PF07690">
    <property type="entry name" value="MFS_1"/>
    <property type="match status" value="1"/>
</dbReference>
<dbReference type="PROSITE" id="PS00216">
    <property type="entry name" value="SUGAR_TRANSPORT_1"/>
    <property type="match status" value="1"/>
</dbReference>
<dbReference type="PROSITE" id="PS50850">
    <property type="entry name" value="MFS"/>
    <property type="match status" value="1"/>
</dbReference>
<dbReference type="InterPro" id="IPR005829">
    <property type="entry name" value="Sugar_transporter_CS"/>
</dbReference>
<dbReference type="InterPro" id="IPR011701">
    <property type="entry name" value="MFS"/>
</dbReference>
<dbReference type="GO" id="GO:0005886">
    <property type="term" value="C:plasma membrane"/>
    <property type="evidence" value="ECO:0007669"/>
    <property type="project" value="UniProtKB-SubCell"/>
</dbReference>
<keyword evidence="6 7" id="KW-0472">Membrane</keyword>
<dbReference type="SUPFAM" id="SSF103473">
    <property type="entry name" value="MFS general substrate transporter"/>
    <property type="match status" value="1"/>
</dbReference>
<name>A0A2S7F9A0_CLOBU</name>
<proteinExistence type="predicted"/>
<dbReference type="GO" id="GO:0022857">
    <property type="term" value="F:transmembrane transporter activity"/>
    <property type="evidence" value="ECO:0007669"/>
    <property type="project" value="InterPro"/>
</dbReference>
<comment type="subcellular location">
    <subcellularLocation>
        <location evidence="1">Cell membrane</location>
        <topology evidence="1">Multi-pass membrane protein</topology>
    </subcellularLocation>
</comment>
<evidence type="ECO:0000256" key="3">
    <source>
        <dbReference type="ARBA" id="ARBA00022475"/>
    </source>
</evidence>
<feature type="transmembrane region" description="Helical" evidence="7">
    <location>
        <begin position="309"/>
        <end position="334"/>
    </location>
</feature>
<sequence length="405" mass="45088">MKNIIKTYRGLSKHVYILCMSTLINRLGDFVVPFLALFLTIKLNMSIVLSGVIVTCASLISIPSSLIGGKLSDSFGRKKVYLFGQGISALFLICCGFFTNEYLIIILIFLSTFFNGIVRPAFSALLIDYLPREKRQEGMSLNYLCINIGVSIGPIIAGFLFNKFLPLLFIGDGITSLISVVLVLINIEEKYDDELNNEIPNINEAKENGSILQILLRRPQLCMFFVLLLIYQFVYSQHRFTLPLTVNAVLNNNGAKIFGYMMSINALTVVFFTIFITSGLKKYHNLICMVLSGIAFAIGFGMLSFTRSIGGFFISTFIWTLGEIMNSISIGVFVADNSPVNYRARISAVQNIVYFVGSSLSTSLGGVLMNNLGLNLIWCGIFIISLVASVLMYFFKIYCVKYVNI</sequence>
<evidence type="ECO:0000313" key="9">
    <source>
        <dbReference type="EMBL" id="PPV13926.1"/>
    </source>
</evidence>
<feature type="transmembrane region" description="Helical" evidence="7">
    <location>
        <begin position="375"/>
        <end position="395"/>
    </location>
</feature>
<dbReference type="InterPro" id="IPR020846">
    <property type="entry name" value="MFS_dom"/>
</dbReference>
<feature type="transmembrane region" description="Helical" evidence="7">
    <location>
        <begin position="141"/>
        <end position="161"/>
    </location>
</feature>
<dbReference type="CDD" id="cd17329">
    <property type="entry name" value="MFS_MdtH_MDR_like"/>
    <property type="match status" value="1"/>
</dbReference>
<dbReference type="EMBL" id="LRDH01000115">
    <property type="protein sequence ID" value="PPV13926.1"/>
    <property type="molecule type" value="Genomic_DNA"/>
</dbReference>
<protein>
    <submittedName>
        <fullName evidence="9">MFS transporter</fullName>
    </submittedName>
</protein>
<evidence type="ECO:0000256" key="7">
    <source>
        <dbReference type="SAM" id="Phobius"/>
    </source>
</evidence>
<accession>A0A2S7F9A0</accession>
<evidence type="ECO:0000256" key="1">
    <source>
        <dbReference type="ARBA" id="ARBA00004651"/>
    </source>
</evidence>
<comment type="caution">
    <text evidence="9">The sequence shown here is derived from an EMBL/GenBank/DDBJ whole genome shotgun (WGS) entry which is preliminary data.</text>
</comment>
<evidence type="ECO:0000256" key="4">
    <source>
        <dbReference type="ARBA" id="ARBA00022692"/>
    </source>
</evidence>
<dbReference type="Proteomes" id="UP000238081">
    <property type="component" value="Unassembled WGS sequence"/>
</dbReference>
<organism evidence="9 10">
    <name type="scientific">Clostridium butyricum</name>
    <dbReference type="NCBI Taxonomy" id="1492"/>
    <lineage>
        <taxon>Bacteria</taxon>
        <taxon>Bacillati</taxon>
        <taxon>Bacillota</taxon>
        <taxon>Clostridia</taxon>
        <taxon>Eubacteriales</taxon>
        <taxon>Clostridiaceae</taxon>
        <taxon>Clostridium</taxon>
    </lineage>
</organism>
<feature type="transmembrane region" description="Helical" evidence="7">
    <location>
        <begin position="167"/>
        <end position="187"/>
    </location>
</feature>
<keyword evidence="2" id="KW-0813">Transport</keyword>
<gene>
    <name evidence="9" type="ORF">AWN73_15390</name>
</gene>
<feature type="transmembrane region" description="Helical" evidence="7">
    <location>
        <begin position="283"/>
        <end position="303"/>
    </location>
</feature>
<keyword evidence="3" id="KW-1003">Cell membrane</keyword>
<keyword evidence="4 7" id="KW-0812">Transmembrane</keyword>
<dbReference type="RefSeq" id="WP_043666384.1">
    <property type="nucleotide sequence ID" value="NZ_JSEG01000023.1"/>
</dbReference>
<feature type="transmembrane region" description="Helical" evidence="7">
    <location>
        <begin position="47"/>
        <end position="68"/>
    </location>
</feature>
<dbReference type="PANTHER" id="PTHR23517:SF3">
    <property type="entry name" value="INTEGRAL MEMBRANE TRANSPORT PROTEIN"/>
    <property type="match status" value="1"/>
</dbReference>
<reference evidence="9 10" key="1">
    <citation type="submission" date="2016-01" db="EMBL/GenBank/DDBJ databases">
        <title>Characterization of the Clostridium difficile lineages that are prevalent in Hong Kong and China.</title>
        <authorList>
            <person name="Kwok J.S.-L."/>
            <person name="Lam W.-Y."/>
            <person name="Ip M."/>
            <person name="Chan T.-F."/>
            <person name="Hawkey P.M."/>
            <person name="Tsui S.K.-W."/>
        </authorList>
    </citation>
    <scope>NUCLEOTIDE SEQUENCE [LARGE SCALE GENOMIC DNA]</scope>
    <source>
        <strain evidence="9 10">300064</strain>
    </source>
</reference>
<feature type="transmembrane region" description="Helical" evidence="7">
    <location>
        <begin position="346"/>
        <end position="369"/>
    </location>
</feature>
<dbReference type="InterPro" id="IPR036259">
    <property type="entry name" value="MFS_trans_sf"/>
</dbReference>
<dbReference type="Gene3D" id="1.20.1250.20">
    <property type="entry name" value="MFS general substrate transporter like domains"/>
    <property type="match status" value="1"/>
</dbReference>
<feature type="transmembrane region" description="Helical" evidence="7">
    <location>
        <begin position="105"/>
        <end position="129"/>
    </location>
</feature>
<evidence type="ECO:0000256" key="5">
    <source>
        <dbReference type="ARBA" id="ARBA00022989"/>
    </source>
</evidence>
<feature type="transmembrane region" description="Helical" evidence="7">
    <location>
        <begin position="257"/>
        <end position="276"/>
    </location>
</feature>
<feature type="transmembrane region" description="Helical" evidence="7">
    <location>
        <begin position="15"/>
        <end position="41"/>
    </location>
</feature>